<sequence>MPRFSVAFTKRKSASEGLDNVPLPSTDGPSFRVIDRAELANGRSFDGGARRNRASKSFSAKTNMVDLGAEDNMFADLKVNRASDISNTTKATSTDNSSRHSDASTAPSSADMNGREDARTPPKTAPQEMPSHSSTRSIGSGFLDRASRTFSFGGTKKQSTPPPIAPDPVPDMPPVLRFGGREHTGLPASRGRTASPLNNATPANDEERDEDLGGDFGSMFKGFEKRASTATLTLAGHDNAAPRSLTGNRHGTPGPTSPLTHAPTEPLLSQDQSPTRGDSPSPPSTSPHDDLEPPPVPRHEHANSFEYSSRPDDILEDEDAKLLRESVTAMKFLSEEYDDAPNHDAHNTVRHGDGEYSEPAQTIASGFHREDNMFDGNASAIGRGPQRFIPRGTTPSGNKVMTPAQFEKYRQAKETGGTTSRDGRRSAMSPVPPNDDDDEDEINYDDDEDEQEKSKQQTRQRRKQEAHMAVYRQQMMKVTGETSSTTSLPSRQPLARPTLTQSSTAPALGHLATPTLDPAAANAIANASSEEDDEDVPLAILQAHGFPHKNRPPNRLSPSGSNPNLRASVVGLSAPRPTSMVGSDAPSNNGRRQQQNLPAFARNLPQDPFVGASVARPAIRESLHFGDAKRQPSPQPPQGQGLLPPGGLVGVIANEERSRALRRGSPSVDPSKMMGGMGHLGGQVGQDPFAAMAGHPMYNAAGGMSGMSGMPMMQQPMLTPGDQAQIQMTQQMQQFMQMQMQMQTQFMQMMATGGAAMPQQQNGMQFPYGGGLPGAQSMGDLNRHSMMVGDPMLEQSRPMDHHPHQLHPHPHAHLHPNAPPNRNRTMSMVQPSSSSFLAPFTQGGIPSIRGVGVGAAGPGATGPGGAYSPSIAPSERSNVGLPGRYRPVSQAPGAPSALGQHVRSNTISGDLSNWSDDKSKSTVKMLRKEGGVSDEEDDDEEEGWEAMRRKREEKRSMWRGKKEADIGGEGLHVAF</sequence>
<feature type="compositionally biased region" description="Pro residues" evidence="1">
    <location>
        <begin position="160"/>
        <end position="173"/>
    </location>
</feature>
<feature type="compositionally biased region" description="Polar residues" evidence="1">
    <location>
        <begin position="556"/>
        <end position="565"/>
    </location>
</feature>
<dbReference type="PANTHER" id="PTHR42068:SF1">
    <property type="entry name" value="YALI0B18964P"/>
    <property type="match status" value="1"/>
</dbReference>
<evidence type="ECO:0000313" key="3">
    <source>
        <dbReference type="Proteomes" id="UP000707071"/>
    </source>
</evidence>
<keyword evidence="3" id="KW-1185">Reference proteome</keyword>
<reference evidence="2 3" key="1">
    <citation type="journal article" date="2020" name="bioRxiv">
        <title>Whole genome comparisons of ergot fungi reveals the divergence and evolution of species within the genus Claviceps are the result of varying mechanisms driving genome evolution and host range expansion.</title>
        <authorList>
            <person name="Wyka S.A."/>
            <person name="Mondo S.J."/>
            <person name="Liu M."/>
            <person name="Dettman J."/>
            <person name="Nalam V."/>
            <person name="Broders K.D."/>
        </authorList>
    </citation>
    <scope>NUCLEOTIDE SEQUENCE [LARGE SCALE GENOMIC DNA]</scope>
    <source>
        <strain evidence="2 3">Clav52</strain>
    </source>
</reference>
<feature type="region of interest" description="Disordered" evidence="1">
    <location>
        <begin position="334"/>
        <end position="593"/>
    </location>
</feature>
<name>A0A9P7QI36_9HYPO</name>
<feature type="compositionally biased region" description="Polar residues" evidence="1">
    <location>
        <begin position="83"/>
        <end position="96"/>
    </location>
</feature>
<feature type="compositionally biased region" description="Basic and acidic residues" evidence="1">
    <location>
        <begin position="340"/>
        <end position="354"/>
    </location>
</feature>
<evidence type="ECO:0000256" key="1">
    <source>
        <dbReference type="SAM" id="MobiDB-lite"/>
    </source>
</evidence>
<comment type="caution">
    <text evidence="2">The sequence shown here is derived from an EMBL/GenBank/DDBJ whole genome shotgun (WGS) entry which is preliminary data.</text>
</comment>
<feature type="region of interest" description="Disordered" evidence="1">
    <location>
        <begin position="42"/>
        <end position="63"/>
    </location>
</feature>
<feature type="region of interest" description="Disordered" evidence="1">
    <location>
        <begin position="1"/>
        <end position="30"/>
    </location>
</feature>
<gene>
    <name evidence="2" type="ORF">E4U09_002207</name>
</gene>
<feature type="compositionally biased region" description="Basic and acidic residues" evidence="1">
    <location>
        <begin position="953"/>
        <end position="965"/>
    </location>
</feature>
<feature type="compositionally biased region" description="Polar residues" evidence="1">
    <location>
        <begin position="148"/>
        <end position="159"/>
    </location>
</feature>
<proteinExistence type="predicted"/>
<protein>
    <submittedName>
        <fullName evidence="2">Uncharacterized protein</fullName>
    </submittedName>
</protein>
<feature type="region of interest" description="Disordered" evidence="1">
    <location>
        <begin position="627"/>
        <end position="648"/>
    </location>
</feature>
<feature type="compositionally biased region" description="Polar residues" evidence="1">
    <location>
        <begin position="480"/>
        <end position="490"/>
    </location>
</feature>
<dbReference type="AlphaFoldDB" id="A0A9P7QI36"/>
<feature type="compositionally biased region" description="Polar residues" evidence="1">
    <location>
        <begin position="902"/>
        <end position="914"/>
    </location>
</feature>
<accession>A0A9P7QI36</accession>
<feature type="compositionally biased region" description="Basic residues" evidence="1">
    <location>
        <begin position="804"/>
        <end position="814"/>
    </location>
</feature>
<feature type="compositionally biased region" description="Basic and acidic residues" evidence="1">
    <location>
        <begin position="915"/>
        <end position="931"/>
    </location>
</feature>
<feature type="compositionally biased region" description="Acidic residues" evidence="1">
    <location>
        <begin position="932"/>
        <end position="944"/>
    </location>
</feature>
<dbReference type="EMBL" id="SRRH01000196">
    <property type="protein sequence ID" value="KAG6295325.1"/>
    <property type="molecule type" value="Genomic_DNA"/>
</dbReference>
<dbReference type="Proteomes" id="UP000707071">
    <property type="component" value="Unassembled WGS sequence"/>
</dbReference>
<feature type="region of interest" description="Disordered" evidence="1">
    <location>
        <begin position="796"/>
        <end position="828"/>
    </location>
</feature>
<feature type="region of interest" description="Disordered" evidence="1">
    <location>
        <begin position="80"/>
        <end position="317"/>
    </location>
</feature>
<organism evidence="2 3">
    <name type="scientific">Claviceps aff. purpurea</name>
    <dbReference type="NCBI Taxonomy" id="1967640"/>
    <lineage>
        <taxon>Eukaryota</taxon>
        <taxon>Fungi</taxon>
        <taxon>Dikarya</taxon>
        <taxon>Ascomycota</taxon>
        <taxon>Pezizomycotina</taxon>
        <taxon>Sordariomycetes</taxon>
        <taxon>Hypocreomycetidae</taxon>
        <taxon>Hypocreales</taxon>
        <taxon>Clavicipitaceae</taxon>
        <taxon>Claviceps</taxon>
    </lineage>
</organism>
<dbReference type="PANTHER" id="PTHR42068">
    <property type="entry name" value="YALI0B18964P"/>
    <property type="match status" value="1"/>
</dbReference>
<feature type="compositionally biased region" description="Basic and acidic residues" evidence="1">
    <location>
        <begin position="287"/>
        <end position="313"/>
    </location>
</feature>
<evidence type="ECO:0000313" key="2">
    <source>
        <dbReference type="EMBL" id="KAG6295325.1"/>
    </source>
</evidence>
<feature type="region of interest" description="Disordered" evidence="1">
    <location>
        <begin position="888"/>
        <end position="975"/>
    </location>
</feature>
<feature type="compositionally biased region" description="Acidic residues" evidence="1">
    <location>
        <begin position="204"/>
        <end position="213"/>
    </location>
</feature>
<feature type="compositionally biased region" description="Acidic residues" evidence="1">
    <location>
        <begin position="434"/>
        <end position="451"/>
    </location>
</feature>